<dbReference type="Proteomes" id="UP000664991">
    <property type="component" value="Unassembled WGS sequence"/>
</dbReference>
<proteinExistence type="predicted"/>
<comment type="caution">
    <text evidence="1">The sequence shown here is derived from an EMBL/GenBank/DDBJ whole genome shotgun (WGS) entry which is preliminary data.</text>
</comment>
<dbReference type="AlphaFoldDB" id="A0A835ZRE7"/>
<accession>A0A835ZRE7</accession>
<gene>
    <name evidence="1" type="ORF">JEQ12_012079</name>
</gene>
<sequence>MVTHTPDIITLVHIGPQSSLYGSLEEREAKPEVLPRLGTLSGSSWVYTRSQSLNIPDKKINTLKDWLLTLNLQTQYPLKCGRVIPLGLKIRSFKYPLFECPLESASQVQKKAQLEPESPNHGRADCATLLLLLPIISVLVLLPSELDKICFGTECEIYWKQRRDGK</sequence>
<protein>
    <submittedName>
        <fullName evidence="1">Uncharacterized protein</fullName>
    </submittedName>
</protein>
<organism evidence="1 2">
    <name type="scientific">Ovis aries</name>
    <name type="common">Sheep</name>
    <dbReference type="NCBI Taxonomy" id="9940"/>
    <lineage>
        <taxon>Eukaryota</taxon>
        <taxon>Metazoa</taxon>
        <taxon>Chordata</taxon>
        <taxon>Craniata</taxon>
        <taxon>Vertebrata</taxon>
        <taxon>Euteleostomi</taxon>
        <taxon>Mammalia</taxon>
        <taxon>Eutheria</taxon>
        <taxon>Laurasiatheria</taxon>
        <taxon>Artiodactyla</taxon>
        <taxon>Ruminantia</taxon>
        <taxon>Pecora</taxon>
        <taxon>Bovidae</taxon>
        <taxon>Caprinae</taxon>
        <taxon>Ovis</taxon>
    </lineage>
</organism>
<dbReference type="EMBL" id="JAEMGP010000023">
    <property type="protein sequence ID" value="KAG5195784.1"/>
    <property type="molecule type" value="Genomic_DNA"/>
</dbReference>
<reference evidence="1 2" key="1">
    <citation type="submission" date="2020-12" db="EMBL/GenBank/DDBJ databases">
        <title>De novo assembly of Tibetan sheep genome.</title>
        <authorList>
            <person name="Li X."/>
        </authorList>
    </citation>
    <scope>NUCLEOTIDE SEQUENCE [LARGE SCALE GENOMIC DNA]</scope>
    <source>
        <tissue evidence="1">Heart</tissue>
    </source>
</reference>
<evidence type="ECO:0000313" key="2">
    <source>
        <dbReference type="Proteomes" id="UP000664991"/>
    </source>
</evidence>
<name>A0A835ZRE7_SHEEP</name>
<evidence type="ECO:0000313" key="1">
    <source>
        <dbReference type="EMBL" id="KAG5195784.1"/>
    </source>
</evidence>